<dbReference type="SUPFAM" id="SSF49464">
    <property type="entry name" value="Carboxypeptidase regulatory domain-like"/>
    <property type="match status" value="1"/>
</dbReference>
<dbReference type="Pfam" id="PF16403">
    <property type="entry name" value="Bact_surface_Ig-like"/>
    <property type="match status" value="1"/>
</dbReference>
<dbReference type="InterPro" id="IPR013783">
    <property type="entry name" value="Ig-like_fold"/>
</dbReference>
<protein>
    <recommendedName>
        <fullName evidence="1">Pesticidal crystal protein Cry22Aa Ig-like domain-containing protein</fullName>
    </recommendedName>
</protein>
<evidence type="ECO:0000313" key="3">
    <source>
        <dbReference type="Proteomes" id="UP001157353"/>
    </source>
</evidence>
<dbReference type="InterPro" id="IPR008969">
    <property type="entry name" value="CarboxyPept-like_regulatory"/>
</dbReference>
<dbReference type="InterPro" id="IPR008979">
    <property type="entry name" value="Galactose-bd-like_sf"/>
</dbReference>
<dbReference type="PROSITE" id="PS51257">
    <property type="entry name" value="PROKAR_LIPOPROTEIN"/>
    <property type="match status" value="1"/>
</dbReference>
<dbReference type="Gene3D" id="2.60.40.1120">
    <property type="entry name" value="Carboxypeptidase-like, regulatory domain"/>
    <property type="match status" value="1"/>
</dbReference>
<sequence length="926" mass="99926">MTFNKKLLSVLIAATLSGCGGSSESPEIPTTTTLSGKVADGYLSGANVCLDVNENKVCDVDEPSATSMAGGVFNIEDISQSDIDTYPLVVEIIKNVTVDEDNPGVAVSKSYSLSAPAGFTFISPLTTMIQNEIEKGIAAIQAEINVQQQLGTSTALNDDYIDGQNDDENKQEFEKLHQVAQVAARIIANNIERYDGNLFHNDISLAQLNTFINNELLASIAEISLQIDTAIEEGDSFEPDAIASEIDEQFIDVEAHTGILADRTPPVITLIGEEIVSLIQGNEYEEKGSITTDNVDTGLVATISGYVDIDRLGTYYLTYSVKDAADNLATAVRTVEVVAEDPVDLPPQEEFYLFHSDYDDSAYVQYWGDVWTSGTVYSEYTGESTYSKVLEIPSGTNWGNIGAIAWGNEAANAIDILSYTHAKFKVKTDTFSTVSIVVISPNAPDYEVGYLINEGHVLDEGWVEIEALLPEFSEMTWFGLKFDGDTQGSALLADVHFVTQEVVVSGPAEAAPIPQVSDQEAIVLYSDSLIQDKYISVWNSNWWNAPIYSQGDIEGNHYAKYEITATGTNGGAVGLEFGIENGVVDASEKTMMNFDMYVEEGITQIQLKLVSDGGDSLYKTIDPPTGEWVSHEAVFADLVLLSGTLDPSTLKLAGFIVFGEAGRSFYVDNIYFSGESIFSDLAITVTDENDTPIAGATVSVGSTSVITDSHGVAVLNLQQGEHSIDISVDGLALANETLSNVGGDASLTVVMEALYPMPAVAAPIPDIANEDAFVLYSDTLIVDKNISYWEDNWWNAPLFSAVKIVDNNTAKFQITPAGQAGGVTGIQYGIVGGAIDVSDKTGLRFDMYATDEITQAVFQLVPADGIHKGIYTMLPVTTGEWVTVDIAFSDLVKPSGELNAAQLTQMGLQLWGTTKDSVYLDNIYFY</sequence>
<reference evidence="3" key="1">
    <citation type="journal article" date="2019" name="Int. J. Syst. Evol. Microbiol.">
        <title>The Global Catalogue of Microorganisms (GCM) 10K type strain sequencing project: providing services to taxonomists for standard genome sequencing and annotation.</title>
        <authorList>
            <consortium name="The Broad Institute Genomics Platform"/>
            <consortium name="The Broad Institute Genome Sequencing Center for Infectious Disease"/>
            <person name="Wu L."/>
            <person name="Ma J."/>
        </authorList>
    </citation>
    <scope>NUCLEOTIDE SEQUENCE [LARGE SCALE GENOMIC DNA]</scope>
    <source>
        <strain evidence="3">NBRC 103166</strain>
    </source>
</reference>
<dbReference type="Gene3D" id="2.60.40.10">
    <property type="entry name" value="Immunoglobulins"/>
    <property type="match status" value="1"/>
</dbReference>
<dbReference type="Proteomes" id="UP001157353">
    <property type="component" value="Unassembled WGS sequence"/>
</dbReference>
<accession>A0ABQ6E2N7</accession>
<feature type="domain" description="Pesticidal crystal protein Cry22Aa Ig-like" evidence="1">
    <location>
        <begin position="268"/>
        <end position="337"/>
    </location>
</feature>
<keyword evidence="3" id="KW-1185">Reference proteome</keyword>
<evidence type="ECO:0000259" key="1">
    <source>
        <dbReference type="Pfam" id="PF16403"/>
    </source>
</evidence>
<dbReference type="SUPFAM" id="SSF49785">
    <property type="entry name" value="Galactose-binding domain-like"/>
    <property type="match status" value="2"/>
</dbReference>
<gene>
    <name evidence="2" type="ORF">GCM10007916_23150</name>
</gene>
<dbReference type="Gene3D" id="2.60.120.430">
    <property type="entry name" value="Galactose-binding lectin"/>
    <property type="match status" value="2"/>
</dbReference>
<dbReference type="EMBL" id="BSPQ01000010">
    <property type="protein sequence ID" value="GLS91246.1"/>
    <property type="molecule type" value="Genomic_DNA"/>
</dbReference>
<organism evidence="2 3">
    <name type="scientific">Psychromonas marina</name>
    <dbReference type="NCBI Taxonomy" id="88364"/>
    <lineage>
        <taxon>Bacteria</taxon>
        <taxon>Pseudomonadati</taxon>
        <taxon>Pseudomonadota</taxon>
        <taxon>Gammaproteobacteria</taxon>
        <taxon>Alteromonadales</taxon>
        <taxon>Psychromonadaceae</taxon>
        <taxon>Psychromonas</taxon>
    </lineage>
</organism>
<dbReference type="InterPro" id="IPR032179">
    <property type="entry name" value="Cry22Aa_Ig-like"/>
</dbReference>
<comment type="caution">
    <text evidence="2">The sequence shown here is derived from an EMBL/GenBank/DDBJ whole genome shotgun (WGS) entry which is preliminary data.</text>
</comment>
<dbReference type="RefSeq" id="WP_284204366.1">
    <property type="nucleotide sequence ID" value="NZ_BSPQ01000010.1"/>
</dbReference>
<evidence type="ECO:0000313" key="2">
    <source>
        <dbReference type="EMBL" id="GLS91246.1"/>
    </source>
</evidence>
<name>A0ABQ6E2N7_9GAMM</name>
<proteinExistence type="predicted"/>